<dbReference type="Proteomes" id="UP001370348">
    <property type="component" value="Chromosome"/>
</dbReference>
<evidence type="ECO:0000313" key="2">
    <source>
        <dbReference type="Proteomes" id="UP001370348"/>
    </source>
</evidence>
<keyword evidence="2" id="KW-1185">Reference proteome</keyword>
<organism evidence="1 2">
    <name type="scientific">Pendulispora albinea</name>
    <dbReference type="NCBI Taxonomy" id="2741071"/>
    <lineage>
        <taxon>Bacteria</taxon>
        <taxon>Pseudomonadati</taxon>
        <taxon>Myxococcota</taxon>
        <taxon>Myxococcia</taxon>
        <taxon>Myxococcales</taxon>
        <taxon>Sorangiineae</taxon>
        <taxon>Pendulisporaceae</taxon>
        <taxon>Pendulispora</taxon>
    </lineage>
</organism>
<evidence type="ECO:0000313" key="1">
    <source>
        <dbReference type="EMBL" id="WXB19715.1"/>
    </source>
</evidence>
<dbReference type="EMBL" id="CP089984">
    <property type="protein sequence ID" value="WXB19715.1"/>
    <property type="molecule type" value="Genomic_DNA"/>
</dbReference>
<dbReference type="SUPFAM" id="SSF55486">
    <property type="entry name" value="Metalloproteases ('zincins'), catalytic domain"/>
    <property type="match status" value="1"/>
</dbReference>
<protein>
    <recommendedName>
        <fullName evidence="3">Peptidase metallopeptidase domain-containing protein</fullName>
    </recommendedName>
</protein>
<reference evidence="1 2" key="1">
    <citation type="submission" date="2021-12" db="EMBL/GenBank/DDBJ databases">
        <title>Discovery of the Pendulisporaceae a myxobacterial family with distinct sporulation behavior and unique specialized metabolism.</title>
        <authorList>
            <person name="Garcia R."/>
            <person name="Popoff A."/>
            <person name="Bader C.D."/>
            <person name="Loehr J."/>
            <person name="Walesch S."/>
            <person name="Walt C."/>
            <person name="Boldt J."/>
            <person name="Bunk B."/>
            <person name="Haeckl F.J.F.P.J."/>
            <person name="Gunesch A.P."/>
            <person name="Birkelbach J."/>
            <person name="Nuebel U."/>
            <person name="Pietschmann T."/>
            <person name="Bach T."/>
            <person name="Mueller R."/>
        </authorList>
    </citation>
    <scope>NUCLEOTIDE SEQUENCE [LARGE SCALE GENOMIC DNA]</scope>
    <source>
        <strain evidence="1 2">MSr11954</strain>
    </source>
</reference>
<dbReference type="InterPro" id="IPR024079">
    <property type="entry name" value="MetalloPept_cat_dom_sf"/>
</dbReference>
<gene>
    <name evidence="1" type="ORF">LZC94_21125</name>
</gene>
<name>A0ABZ2MB44_9BACT</name>
<dbReference type="Gene3D" id="3.40.390.10">
    <property type="entry name" value="Collagenase (Catalytic Domain)"/>
    <property type="match status" value="1"/>
</dbReference>
<proteinExistence type="predicted"/>
<evidence type="ECO:0008006" key="3">
    <source>
        <dbReference type="Google" id="ProtNLM"/>
    </source>
</evidence>
<dbReference type="RefSeq" id="WP_394829310.1">
    <property type="nucleotide sequence ID" value="NZ_CP089984.1"/>
</dbReference>
<accession>A0ABZ2MB44</accession>
<sequence length="305" mass="34661">MHHAVVFAAVVLSLMGCENSPKFRENLGTTNRRISFDEFKRTIYQEPDTGIYIVDGDIPIANEDKLRAYYDRTTSHEGALIVGNWSGGGPGQDSKWDDNEKRRITYCVNAVSFGEHYNRVVEHITGAHVVWENTFANFSFIYRYDHDYNCTTNNYNVVFNVRRVSGQPYWARAFFPDDPRQAREILIDDSALPDPAGPISLFGVLEHELGHVLGFRHEHIRPEAKPEGECKEDGFFRKLTTYDAQSVMHYPHCKGSNTGDWDLTLDDTNGAVFLYGIGPAPISCYEDPFSCPEGMSCWDHVCELN</sequence>